<evidence type="ECO:0000313" key="3">
    <source>
        <dbReference type="EMBL" id="EGZ27586.1"/>
    </source>
</evidence>
<proteinExistence type="predicted"/>
<dbReference type="InParanoid" id="G4YF03"/>
<dbReference type="EMBL" id="JH159151">
    <property type="protein sequence ID" value="EGZ27586.1"/>
    <property type="molecule type" value="Genomic_DNA"/>
</dbReference>
<dbReference type="GeneID" id="20640980"/>
<dbReference type="InterPro" id="IPR016197">
    <property type="entry name" value="Chromo-like_dom_sf"/>
</dbReference>
<name>G4YF03_PHYSP</name>
<evidence type="ECO:0000313" key="4">
    <source>
        <dbReference type="Proteomes" id="UP000002640"/>
    </source>
</evidence>
<dbReference type="SUPFAM" id="SSF54160">
    <property type="entry name" value="Chromo domain-like"/>
    <property type="match status" value="1"/>
</dbReference>
<evidence type="ECO:0000259" key="2">
    <source>
        <dbReference type="PROSITE" id="PS50013"/>
    </source>
</evidence>
<dbReference type="OMA" id="QWESHED"/>
<evidence type="ECO:0000256" key="1">
    <source>
        <dbReference type="SAM" id="MobiDB-lite"/>
    </source>
</evidence>
<organism evidence="3 4">
    <name type="scientific">Phytophthora sojae (strain P6497)</name>
    <name type="common">Soybean stem and root rot agent</name>
    <name type="synonym">Phytophthora megasperma f. sp. glycines</name>
    <dbReference type="NCBI Taxonomy" id="1094619"/>
    <lineage>
        <taxon>Eukaryota</taxon>
        <taxon>Sar</taxon>
        <taxon>Stramenopiles</taxon>
        <taxon>Oomycota</taxon>
        <taxon>Peronosporomycetes</taxon>
        <taxon>Peronosporales</taxon>
        <taxon>Peronosporaceae</taxon>
        <taxon>Phytophthora</taxon>
    </lineage>
</organism>
<protein>
    <recommendedName>
        <fullName evidence="2">Chromo domain-containing protein</fullName>
    </recommendedName>
</protein>
<dbReference type="InterPro" id="IPR000953">
    <property type="entry name" value="Chromo/chromo_shadow_dom"/>
</dbReference>
<sequence>MTPQNARQRRSARFACRDDRVWRVGRPSAPVPRLVATGGADGSDDKSDDDNFIATGGIGNAPAVPTADASVVRRLWATRHINQVTFYLIQWEGYDEITWELVARFEVANRDSVWEY</sequence>
<dbReference type="KEGG" id="psoj:PHYSODRAFT_293398"/>
<dbReference type="AlphaFoldDB" id="G4YF03"/>
<feature type="region of interest" description="Disordered" evidence="1">
    <location>
        <begin position="30"/>
        <end position="60"/>
    </location>
</feature>
<feature type="domain" description="Chromo" evidence="2">
    <location>
        <begin position="70"/>
        <end position="116"/>
    </location>
</feature>
<reference evidence="3 4" key="1">
    <citation type="journal article" date="2006" name="Science">
        <title>Phytophthora genome sequences uncover evolutionary origins and mechanisms of pathogenesis.</title>
        <authorList>
            <person name="Tyler B.M."/>
            <person name="Tripathy S."/>
            <person name="Zhang X."/>
            <person name="Dehal P."/>
            <person name="Jiang R.H."/>
            <person name="Aerts A."/>
            <person name="Arredondo F.D."/>
            <person name="Baxter L."/>
            <person name="Bensasson D."/>
            <person name="Beynon J.L."/>
            <person name="Chapman J."/>
            <person name="Damasceno C.M."/>
            <person name="Dorrance A.E."/>
            <person name="Dou D."/>
            <person name="Dickerman A.W."/>
            <person name="Dubchak I.L."/>
            <person name="Garbelotto M."/>
            <person name="Gijzen M."/>
            <person name="Gordon S.G."/>
            <person name="Govers F."/>
            <person name="Grunwald N.J."/>
            <person name="Huang W."/>
            <person name="Ivors K.L."/>
            <person name="Jones R.W."/>
            <person name="Kamoun S."/>
            <person name="Krampis K."/>
            <person name="Lamour K.H."/>
            <person name="Lee M.K."/>
            <person name="McDonald W.H."/>
            <person name="Medina M."/>
            <person name="Meijer H.J."/>
            <person name="Nordberg E.K."/>
            <person name="Maclean D.J."/>
            <person name="Ospina-Giraldo M.D."/>
            <person name="Morris P.F."/>
            <person name="Phuntumart V."/>
            <person name="Putnam N.H."/>
            <person name="Rash S."/>
            <person name="Rose J.K."/>
            <person name="Sakihama Y."/>
            <person name="Salamov A.A."/>
            <person name="Savidor A."/>
            <person name="Scheuring C.F."/>
            <person name="Smith B.M."/>
            <person name="Sobral B.W."/>
            <person name="Terry A."/>
            <person name="Torto-Alalibo T.A."/>
            <person name="Win J."/>
            <person name="Xu Z."/>
            <person name="Zhang H."/>
            <person name="Grigoriev I.V."/>
            <person name="Rokhsar D.S."/>
            <person name="Boore J.L."/>
        </authorList>
    </citation>
    <scope>NUCLEOTIDE SEQUENCE [LARGE SCALE GENOMIC DNA]</scope>
    <source>
        <strain evidence="3 4">P6497</strain>
    </source>
</reference>
<dbReference type="Proteomes" id="UP000002640">
    <property type="component" value="Unassembled WGS sequence"/>
</dbReference>
<accession>G4YF03</accession>
<gene>
    <name evidence="3" type="ORF">PHYSODRAFT_293398</name>
</gene>
<dbReference type="RefSeq" id="XP_009514861.1">
    <property type="nucleotide sequence ID" value="XM_009516566.1"/>
</dbReference>
<dbReference type="PROSITE" id="PS50013">
    <property type="entry name" value="CHROMO_2"/>
    <property type="match status" value="1"/>
</dbReference>
<keyword evidence="4" id="KW-1185">Reference proteome</keyword>